<evidence type="ECO:0000313" key="9">
    <source>
        <dbReference type="EMBL" id="MBB1255633.1"/>
    </source>
</evidence>
<dbReference type="SUPFAM" id="SSF56645">
    <property type="entry name" value="Acyl-CoA dehydrogenase NM domain-like"/>
    <property type="match status" value="1"/>
</dbReference>
<evidence type="ECO:0000256" key="1">
    <source>
        <dbReference type="ARBA" id="ARBA00001974"/>
    </source>
</evidence>
<dbReference type="InterPro" id="IPR009100">
    <property type="entry name" value="AcylCoA_DH/oxidase_NM_dom_sf"/>
</dbReference>
<comment type="cofactor">
    <cofactor evidence="1">
        <name>FAD</name>
        <dbReference type="ChEBI" id="CHEBI:57692"/>
    </cofactor>
</comment>
<comment type="similarity">
    <text evidence="2">Belongs to the acyl-CoA oxidase family.</text>
</comment>
<dbReference type="GO" id="GO:0033540">
    <property type="term" value="P:fatty acid beta-oxidation using acyl-CoA oxidase"/>
    <property type="evidence" value="ECO:0007669"/>
    <property type="project" value="TreeGrafter"/>
</dbReference>
<keyword evidence="3" id="KW-0285">Flavoprotein</keyword>
<evidence type="ECO:0000256" key="4">
    <source>
        <dbReference type="ARBA" id="ARBA00022827"/>
    </source>
</evidence>
<evidence type="ECO:0000256" key="3">
    <source>
        <dbReference type="ARBA" id="ARBA00022630"/>
    </source>
</evidence>
<feature type="compositionally biased region" description="Low complexity" evidence="6">
    <location>
        <begin position="25"/>
        <end position="39"/>
    </location>
</feature>
<evidence type="ECO:0000259" key="8">
    <source>
        <dbReference type="Pfam" id="PF22924"/>
    </source>
</evidence>
<dbReference type="GO" id="GO:0071949">
    <property type="term" value="F:FAD binding"/>
    <property type="evidence" value="ECO:0007669"/>
    <property type="project" value="InterPro"/>
</dbReference>
<feature type="domain" description="Acyl-CoA oxidase C-terminal" evidence="7">
    <location>
        <begin position="519"/>
        <end position="624"/>
    </location>
</feature>
<feature type="region of interest" description="Disordered" evidence="6">
    <location>
        <begin position="462"/>
        <end position="481"/>
    </location>
</feature>
<dbReference type="Gene3D" id="2.40.110.10">
    <property type="entry name" value="Butyryl-CoA Dehydrogenase, subunit A, domain 2"/>
    <property type="match status" value="1"/>
</dbReference>
<accession>A0A7W3WNL0</accession>
<dbReference type="PIRSF" id="PIRSF000168">
    <property type="entry name" value="Acyl-CoA_oxidase"/>
    <property type="match status" value="1"/>
</dbReference>
<dbReference type="InterPro" id="IPR012258">
    <property type="entry name" value="Acyl-CoA_oxidase"/>
</dbReference>
<dbReference type="AlphaFoldDB" id="A0A7W3WNL0"/>
<reference evidence="10" key="1">
    <citation type="submission" date="2020-05" db="EMBL/GenBank/DDBJ databases">
        <title>Classification of alakaliphilic streptomycetes isolated from an alkaline soil next to Lonar Crater, India and a proposal for the recognition of Streptomyces alkaliterrae sp. nov.</title>
        <authorList>
            <person name="Golinska P."/>
        </authorList>
    </citation>
    <scope>NUCLEOTIDE SEQUENCE [LARGE SCALE GENOMIC DNA]</scope>
    <source>
        <strain evidence="10">OF3</strain>
    </source>
</reference>
<feature type="region of interest" description="Disordered" evidence="6">
    <location>
        <begin position="1"/>
        <end position="39"/>
    </location>
</feature>
<sequence length="642" mass="69655">MTLLTFQEQVPRRPGGLQHAPIPPNSATSPTSPTSDAADTTTGDLTYLLFDRGDRERIHGTWRRLISTEEFRYRPGLTAAQRTALSYSRLRKVNDAVGHAVDLADDPYRLASLHEWAGVVDGALGTLAGIHYNLFLGSLIDHGGTDERDLSEFSSMRRTGTFLCTELAHGNDAAALRTTAELDRRTGGFILHTPTPGAQKFMPNTSLTGGPKTALVAARLLVDGEDQGVFLFLTPLSGASGPLPGIRVRCLPERTGSPVDHCLTSFDQVRLPREALLEAEHGRLDRSGALASRLGSRRKRFLRSIGRVTAGKLCMSAAGTGVTRAALAISVRHAHHRRISGPKAGERVPLTAHRSHHGPLLRGLATAYAMTFLHRRVVSRWARHEPADRDAVERLVAVAKGWITWQARAITIECRERCGAQGLFSVNALADFPLNLEGAITAEGDNLVIWLKAAGEMLFQHRAEPSASQHDRPSARDVTGRDLTDPRWLRDLLAEVESLWQNRARADLRRGPAGNTLGRWNAASSAALRMVSAHAQLQAADSFLDAIDQAVDPTARALLHRLCRLFLLDQLAEHTGDLLADGHLTAQHVRALPAAVDAVTAELAPHMTALVDAFDLPAEFLASVPVANSSYIDDFDRLVGGG</sequence>
<dbReference type="InterPro" id="IPR055060">
    <property type="entry name" value="ACOX_C_alpha1"/>
</dbReference>
<dbReference type="GO" id="GO:0055088">
    <property type="term" value="P:lipid homeostasis"/>
    <property type="evidence" value="ECO:0007669"/>
    <property type="project" value="TreeGrafter"/>
</dbReference>
<dbReference type="PANTHER" id="PTHR10909">
    <property type="entry name" value="ELECTRON TRANSPORT OXIDOREDUCTASE"/>
    <property type="match status" value="1"/>
</dbReference>
<dbReference type="Proteomes" id="UP000525686">
    <property type="component" value="Unassembled WGS sequence"/>
</dbReference>
<evidence type="ECO:0000256" key="2">
    <source>
        <dbReference type="ARBA" id="ARBA00006288"/>
    </source>
</evidence>
<keyword evidence="4" id="KW-0274">FAD</keyword>
<dbReference type="Gene3D" id="1.20.140.10">
    <property type="entry name" value="Butyryl-CoA Dehydrogenase, subunit A, domain 3"/>
    <property type="match status" value="2"/>
</dbReference>
<gene>
    <name evidence="9" type="ORF">H3146_20065</name>
</gene>
<keyword evidence="5" id="KW-0560">Oxidoreductase</keyword>
<organism evidence="9 10">
    <name type="scientific">Streptomyces alkaliterrae</name>
    <dbReference type="NCBI Taxonomy" id="2213162"/>
    <lineage>
        <taxon>Bacteria</taxon>
        <taxon>Bacillati</taxon>
        <taxon>Actinomycetota</taxon>
        <taxon>Actinomycetes</taxon>
        <taxon>Kitasatosporales</taxon>
        <taxon>Streptomycetaceae</taxon>
        <taxon>Streptomyces</taxon>
    </lineage>
</organism>
<dbReference type="GO" id="GO:0003997">
    <property type="term" value="F:acyl-CoA oxidase activity"/>
    <property type="evidence" value="ECO:0007669"/>
    <property type="project" value="InterPro"/>
</dbReference>
<protein>
    <submittedName>
        <fullName evidence="9">Acyl-CoA oxidase</fullName>
    </submittedName>
</protein>
<name>A0A7W3WNL0_9ACTN</name>
<evidence type="ECO:0000313" key="10">
    <source>
        <dbReference type="Proteomes" id="UP000525686"/>
    </source>
</evidence>
<feature type="domain" description="Acyl-CoA oxidase C-alpha1" evidence="8">
    <location>
        <begin position="313"/>
        <end position="454"/>
    </location>
</feature>
<evidence type="ECO:0000259" key="7">
    <source>
        <dbReference type="Pfam" id="PF01756"/>
    </source>
</evidence>
<dbReference type="InterPro" id="IPR002655">
    <property type="entry name" value="Acyl-CoA_oxidase_C"/>
</dbReference>
<evidence type="ECO:0000256" key="5">
    <source>
        <dbReference type="ARBA" id="ARBA00023002"/>
    </source>
</evidence>
<dbReference type="InterPro" id="IPR046373">
    <property type="entry name" value="Acyl-CoA_Oxase/DH_mid-dom_sf"/>
</dbReference>
<dbReference type="SUPFAM" id="SSF47203">
    <property type="entry name" value="Acyl-CoA dehydrogenase C-terminal domain-like"/>
    <property type="match status" value="2"/>
</dbReference>
<dbReference type="Pfam" id="PF22924">
    <property type="entry name" value="ACOX_C_alpha1"/>
    <property type="match status" value="1"/>
</dbReference>
<proteinExistence type="inferred from homology"/>
<comment type="caution">
    <text evidence="9">The sequence shown here is derived from an EMBL/GenBank/DDBJ whole genome shotgun (WGS) entry which is preliminary data.</text>
</comment>
<dbReference type="EMBL" id="JABJWZ010000226">
    <property type="protein sequence ID" value="MBB1255633.1"/>
    <property type="molecule type" value="Genomic_DNA"/>
</dbReference>
<dbReference type="GO" id="GO:0005504">
    <property type="term" value="F:fatty acid binding"/>
    <property type="evidence" value="ECO:0007669"/>
    <property type="project" value="TreeGrafter"/>
</dbReference>
<evidence type="ECO:0000256" key="6">
    <source>
        <dbReference type="SAM" id="MobiDB-lite"/>
    </source>
</evidence>
<dbReference type="InterPro" id="IPR036250">
    <property type="entry name" value="AcylCo_DH-like_C"/>
</dbReference>
<dbReference type="PANTHER" id="PTHR10909:SF382">
    <property type="entry name" value="ACYL-COENZYME A OXIDASE"/>
    <property type="match status" value="1"/>
</dbReference>
<dbReference type="RefSeq" id="WP_181355062.1">
    <property type="nucleotide sequence ID" value="NZ_JABJWZ010000226.1"/>
</dbReference>
<dbReference type="Pfam" id="PF01756">
    <property type="entry name" value="ACOX"/>
    <property type="match status" value="1"/>
</dbReference>